<dbReference type="Proteomes" id="UP000187495">
    <property type="component" value="Unassembled WGS sequence"/>
</dbReference>
<organism evidence="2 3">
    <name type="scientific">Moraxella cuniculi DSM 21768</name>
    <dbReference type="NCBI Taxonomy" id="1122245"/>
    <lineage>
        <taxon>Bacteria</taxon>
        <taxon>Pseudomonadati</taxon>
        <taxon>Pseudomonadota</taxon>
        <taxon>Gammaproteobacteria</taxon>
        <taxon>Moraxellales</taxon>
        <taxon>Moraxellaceae</taxon>
        <taxon>Moraxella</taxon>
    </lineage>
</organism>
<evidence type="ECO:0000256" key="1">
    <source>
        <dbReference type="SAM" id="MobiDB-lite"/>
    </source>
</evidence>
<evidence type="ECO:0000313" key="3">
    <source>
        <dbReference type="Proteomes" id="UP000187495"/>
    </source>
</evidence>
<name>A0A1N7FM10_9GAMM</name>
<protein>
    <submittedName>
        <fullName evidence="2">Uncharacterized protein</fullName>
    </submittedName>
</protein>
<gene>
    <name evidence="2" type="ORF">SAMN02745664_11429</name>
</gene>
<reference evidence="3" key="1">
    <citation type="submission" date="2017-01" db="EMBL/GenBank/DDBJ databases">
        <authorList>
            <person name="Varghese N."/>
            <person name="Submissions S."/>
        </authorList>
    </citation>
    <scope>NUCLEOTIDE SEQUENCE [LARGE SCALE GENOMIC DNA]</scope>
    <source>
        <strain evidence="3">DSM 21768</strain>
    </source>
</reference>
<feature type="region of interest" description="Disordered" evidence="1">
    <location>
        <begin position="97"/>
        <end position="121"/>
    </location>
</feature>
<evidence type="ECO:0000313" key="2">
    <source>
        <dbReference type="EMBL" id="SIS01305.1"/>
    </source>
</evidence>
<dbReference type="STRING" id="34061.B0189_06240"/>
<dbReference type="InterPro" id="IPR023378">
    <property type="entry name" value="YheA/YmcA-like_dom_sf"/>
</dbReference>
<dbReference type="EMBL" id="FTNU01000014">
    <property type="protein sequence ID" value="SIS01305.1"/>
    <property type="molecule type" value="Genomic_DNA"/>
</dbReference>
<keyword evidence="3" id="KW-1185">Reference proteome</keyword>
<sequence length="210" mass="24050">MTDLTSSTISDAVENWQEMSSDECLAFLEQLELLELDLDRAFELVLELMSKEIDNSRNDVMKALWDKAANLRHAQIQANPKANRLMKSYRELKERLQQMTNKQDKPKSDTQEDMEATKDTAKSKPVFGEFQQEALLEFMEEESGAMILREVGKSDPLVSIEFSEQVKDMLGGDVHLVAQAMIHAAISSVVQRQANFWHAHIYDEEPVHYS</sequence>
<dbReference type="AlphaFoldDB" id="A0A1N7FM10"/>
<proteinExistence type="predicted"/>
<dbReference type="Gene3D" id="1.20.1500.10">
    <property type="entry name" value="YheA/YmcA-like"/>
    <property type="match status" value="1"/>
</dbReference>
<accession>A0A1N7FM10</accession>